<evidence type="ECO:0000313" key="5">
    <source>
        <dbReference type="Proteomes" id="UP000255231"/>
    </source>
</evidence>
<sequence length="213" mass="24700">MQVTKEIVTSRSTEIVSYLNYLQSIDEDNFDRTVFKILKANLLLMLYNFVESVVSNSIDAIRRNIYHNADANFDCLKNEIKIQILKDLKTNMSPEEFVKSCTLITKDIIKLSFKKEKISKGNIDKEVINELSVIYGFNIRNSNYRDTAHGETLSTIKQKRNDLAHGTFSFAEIGKNYTTQDLEKITNQTINYLIFITQEIEIYLNEKKFINGN</sequence>
<dbReference type="GeneID" id="303673940"/>
<dbReference type="EMBL" id="UFVS01000001">
    <property type="protein sequence ID" value="SUX44433.1"/>
    <property type="molecule type" value="Genomic_DNA"/>
</dbReference>
<reference evidence="3 5" key="2">
    <citation type="submission" date="2018-06" db="EMBL/GenBank/DDBJ databases">
        <authorList>
            <consortium name="Pathogen Informatics"/>
            <person name="Doyle S."/>
        </authorList>
    </citation>
    <scope>NUCLEOTIDE SEQUENCE [LARGE SCALE GENOMIC DNA]</scope>
    <source>
        <strain evidence="3 5">NCTC13560</strain>
    </source>
</reference>
<dbReference type="Pfam" id="PF18737">
    <property type="entry name" value="HEPN_MAE_28990"/>
    <property type="match status" value="1"/>
</dbReference>
<name>A0A381FD58_9FLAO</name>
<keyword evidence="4" id="KW-1185">Reference proteome</keyword>
<dbReference type="InterPro" id="IPR040788">
    <property type="entry name" value="HEPN_MAE_28990"/>
</dbReference>
<accession>A0A381FD58</accession>
<reference evidence="2 4" key="1">
    <citation type="submission" date="2017-01" db="EMBL/GenBank/DDBJ databases">
        <authorList>
            <person name="Varghese N."/>
            <person name="Submissions S."/>
        </authorList>
    </citation>
    <scope>NUCLEOTIDE SEQUENCE [LARGE SCALE GENOMIC DNA]</scope>
    <source>
        <strain evidence="2 4">ATCC 27950</strain>
    </source>
</reference>
<dbReference type="KEGG" id="cil:EG358_09545"/>
<dbReference type="RefSeq" id="WP_076559350.1">
    <property type="nucleotide sequence ID" value="NZ_CP033929.1"/>
</dbReference>
<gene>
    <name evidence="3" type="ORF">NCTC13560_02531</name>
    <name evidence="2" type="ORF">SAMN05421682_103308</name>
</gene>
<proteinExistence type="predicted"/>
<feature type="domain" description="MAE-28990/MAE-18760-like HEPN" evidence="1">
    <location>
        <begin position="8"/>
        <end position="209"/>
    </location>
</feature>
<evidence type="ECO:0000313" key="2">
    <source>
        <dbReference type="EMBL" id="SIQ25092.1"/>
    </source>
</evidence>
<dbReference type="OrthoDB" id="571721at2"/>
<evidence type="ECO:0000313" key="3">
    <source>
        <dbReference type="EMBL" id="SUX44433.1"/>
    </source>
</evidence>
<dbReference type="Proteomes" id="UP000185725">
    <property type="component" value="Unassembled WGS sequence"/>
</dbReference>
<evidence type="ECO:0000259" key="1">
    <source>
        <dbReference type="Pfam" id="PF18737"/>
    </source>
</evidence>
<protein>
    <recommendedName>
        <fullName evidence="1">MAE-28990/MAE-18760-like HEPN domain-containing protein</fullName>
    </recommendedName>
</protein>
<dbReference type="AlphaFoldDB" id="A0A381FD58"/>
<evidence type="ECO:0000313" key="4">
    <source>
        <dbReference type="Proteomes" id="UP000185725"/>
    </source>
</evidence>
<organism evidence="3 5">
    <name type="scientific">Chryseobacterium indoltheticum</name>
    <dbReference type="NCBI Taxonomy" id="254"/>
    <lineage>
        <taxon>Bacteria</taxon>
        <taxon>Pseudomonadati</taxon>
        <taxon>Bacteroidota</taxon>
        <taxon>Flavobacteriia</taxon>
        <taxon>Flavobacteriales</taxon>
        <taxon>Weeksellaceae</taxon>
        <taxon>Chryseobacterium group</taxon>
        <taxon>Chryseobacterium</taxon>
    </lineage>
</organism>
<dbReference type="EMBL" id="FTMF01000003">
    <property type="protein sequence ID" value="SIQ25092.1"/>
    <property type="molecule type" value="Genomic_DNA"/>
</dbReference>
<dbReference type="Proteomes" id="UP000255231">
    <property type="component" value="Unassembled WGS sequence"/>
</dbReference>